<dbReference type="InterPro" id="IPR000524">
    <property type="entry name" value="Tscrpt_reg_HTH_GntR"/>
</dbReference>
<organism evidence="5 6">
    <name type="scientific">Candidatus Scybalocola faecigallinarum</name>
    <dbReference type="NCBI Taxonomy" id="2840941"/>
    <lineage>
        <taxon>Bacteria</taxon>
        <taxon>Bacillati</taxon>
        <taxon>Bacillota</taxon>
        <taxon>Clostridia</taxon>
        <taxon>Lachnospirales</taxon>
        <taxon>Lachnospiraceae</taxon>
        <taxon>Lachnospiraceae incertae sedis</taxon>
        <taxon>Candidatus Scybalocola (ex Gilroy et al. 2021)</taxon>
    </lineage>
</organism>
<dbReference type="InterPro" id="IPR011663">
    <property type="entry name" value="UTRA"/>
</dbReference>
<protein>
    <submittedName>
        <fullName evidence="5">GntR family transcriptional regulator</fullName>
    </submittedName>
</protein>
<dbReference type="AlphaFoldDB" id="A0A9D1F313"/>
<dbReference type="SUPFAM" id="SSF46785">
    <property type="entry name" value="Winged helix' DNA-binding domain"/>
    <property type="match status" value="1"/>
</dbReference>
<reference evidence="5" key="2">
    <citation type="journal article" date="2021" name="PeerJ">
        <title>Extensive microbial diversity within the chicken gut microbiome revealed by metagenomics and culture.</title>
        <authorList>
            <person name="Gilroy R."/>
            <person name="Ravi A."/>
            <person name="Getino M."/>
            <person name="Pursley I."/>
            <person name="Horton D.L."/>
            <person name="Alikhan N.F."/>
            <person name="Baker D."/>
            <person name="Gharbi K."/>
            <person name="Hall N."/>
            <person name="Watson M."/>
            <person name="Adriaenssens E.M."/>
            <person name="Foster-Nyarko E."/>
            <person name="Jarju S."/>
            <person name="Secka A."/>
            <person name="Antonio M."/>
            <person name="Oren A."/>
            <person name="Chaudhuri R.R."/>
            <person name="La Ragione R."/>
            <person name="Hildebrand F."/>
            <person name="Pallen M.J."/>
        </authorList>
    </citation>
    <scope>NUCLEOTIDE SEQUENCE</scope>
    <source>
        <strain evidence="5">CHK178-757</strain>
    </source>
</reference>
<proteinExistence type="predicted"/>
<evidence type="ECO:0000256" key="1">
    <source>
        <dbReference type="ARBA" id="ARBA00023015"/>
    </source>
</evidence>
<evidence type="ECO:0000313" key="6">
    <source>
        <dbReference type="Proteomes" id="UP000823927"/>
    </source>
</evidence>
<dbReference type="InterPro" id="IPR050679">
    <property type="entry name" value="Bact_HTH_transcr_reg"/>
</dbReference>
<feature type="domain" description="HTH gntR-type" evidence="4">
    <location>
        <begin position="13"/>
        <end position="81"/>
    </location>
</feature>
<dbReference type="GO" id="GO:0003677">
    <property type="term" value="F:DNA binding"/>
    <property type="evidence" value="ECO:0007669"/>
    <property type="project" value="UniProtKB-KW"/>
</dbReference>
<dbReference type="GO" id="GO:0003700">
    <property type="term" value="F:DNA-binding transcription factor activity"/>
    <property type="evidence" value="ECO:0007669"/>
    <property type="project" value="InterPro"/>
</dbReference>
<dbReference type="PANTHER" id="PTHR44846">
    <property type="entry name" value="MANNOSYL-D-GLYCERATE TRANSPORT/METABOLISM SYSTEM REPRESSOR MNGR-RELATED"/>
    <property type="match status" value="1"/>
</dbReference>
<gene>
    <name evidence="5" type="ORF">IAB46_03820</name>
</gene>
<dbReference type="Pfam" id="PF00392">
    <property type="entry name" value="GntR"/>
    <property type="match status" value="1"/>
</dbReference>
<dbReference type="InterPro" id="IPR036388">
    <property type="entry name" value="WH-like_DNA-bd_sf"/>
</dbReference>
<dbReference type="CDD" id="cd07377">
    <property type="entry name" value="WHTH_GntR"/>
    <property type="match status" value="1"/>
</dbReference>
<dbReference type="Gene3D" id="1.10.10.10">
    <property type="entry name" value="Winged helix-like DNA-binding domain superfamily/Winged helix DNA-binding domain"/>
    <property type="match status" value="1"/>
</dbReference>
<comment type="caution">
    <text evidence="5">The sequence shown here is derived from an EMBL/GenBank/DDBJ whole genome shotgun (WGS) entry which is preliminary data.</text>
</comment>
<dbReference type="GO" id="GO:0045892">
    <property type="term" value="P:negative regulation of DNA-templated transcription"/>
    <property type="evidence" value="ECO:0007669"/>
    <property type="project" value="TreeGrafter"/>
</dbReference>
<dbReference type="EMBL" id="DVIT01000014">
    <property type="protein sequence ID" value="HIS46685.1"/>
    <property type="molecule type" value="Genomic_DNA"/>
</dbReference>
<dbReference type="PROSITE" id="PS50949">
    <property type="entry name" value="HTH_GNTR"/>
    <property type="match status" value="1"/>
</dbReference>
<dbReference type="PRINTS" id="PR00035">
    <property type="entry name" value="HTHGNTR"/>
</dbReference>
<reference evidence="5" key="1">
    <citation type="submission" date="2020-10" db="EMBL/GenBank/DDBJ databases">
        <authorList>
            <person name="Gilroy R."/>
        </authorList>
    </citation>
    <scope>NUCLEOTIDE SEQUENCE</scope>
    <source>
        <strain evidence="5">CHK178-757</strain>
    </source>
</reference>
<dbReference type="InterPro" id="IPR028978">
    <property type="entry name" value="Chorismate_lyase_/UTRA_dom_sf"/>
</dbReference>
<evidence type="ECO:0000259" key="4">
    <source>
        <dbReference type="PROSITE" id="PS50949"/>
    </source>
</evidence>
<dbReference type="SMART" id="SM00345">
    <property type="entry name" value="HTH_GNTR"/>
    <property type="match status" value="1"/>
</dbReference>
<dbReference type="SUPFAM" id="SSF64288">
    <property type="entry name" value="Chorismate lyase-like"/>
    <property type="match status" value="1"/>
</dbReference>
<dbReference type="Pfam" id="PF07702">
    <property type="entry name" value="UTRA"/>
    <property type="match status" value="1"/>
</dbReference>
<dbReference type="FunFam" id="1.10.10.10:FF:000079">
    <property type="entry name" value="GntR family transcriptional regulator"/>
    <property type="match status" value="1"/>
</dbReference>
<dbReference type="Proteomes" id="UP000823927">
    <property type="component" value="Unassembled WGS sequence"/>
</dbReference>
<keyword evidence="1" id="KW-0805">Transcription regulation</keyword>
<keyword evidence="2" id="KW-0238">DNA-binding</keyword>
<evidence type="ECO:0000313" key="5">
    <source>
        <dbReference type="EMBL" id="HIS46685.1"/>
    </source>
</evidence>
<name>A0A9D1F313_9FIRM</name>
<evidence type="ECO:0000256" key="2">
    <source>
        <dbReference type="ARBA" id="ARBA00023125"/>
    </source>
</evidence>
<dbReference type="PANTHER" id="PTHR44846:SF1">
    <property type="entry name" value="MANNOSYL-D-GLYCERATE TRANSPORT_METABOLISM SYSTEM REPRESSOR MNGR-RELATED"/>
    <property type="match status" value="1"/>
</dbReference>
<dbReference type="InterPro" id="IPR036390">
    <property type="entry name" value="WH_DNA-bd_sf"/>
</dbReference>
<sequence>MITDYKLDKSVPIPLYYQLKTIIQTEIDKGSYQPDDIIPTEEELIHIFGVSRTTVRQAISELVQEGQLYRIKSKGTFVAHKKINQDFIIRLEPFNDQIRKQNKTPKTQVLALDIVIPPIQAAQALGLGPNDKAIFLSRQRFADDCPLVVVQTYLPYSRCAFVMDHDFTAESLYNILENENPAYKIRYVKRVMEAAKVSSANAKLLEIKTGDPVLFFTSTGYTQDDIPLEYSMAYYRADCNKFEITVMA</sequence>
<evidence type="ECO:0000256" key="3">
    <source>
        <dbReference type="ARBA" id="ARBA00023163"/>
    </source>
</evidence>
<dbReference type="SMART" id="SM00866">
    <property type="entry name" value="UTRA"/>
    <property type="match status" value="1"/>
</dbReference>
<accession>A0A9D1F313</accession>
<dbReference type="Gene3D" id="3.40.1410.10">
    <property type="entry name" value="Chorismate lyase-like"/>
    <property type="match status" value="1"/>
</dbReference>
<keyword evidence="3" id="KW-0804">Transcription</keyword>